<keyword evidence="1" id="KW-0812">Transmembrane</keyword>
<keyword evidence="1" id="KW-1133">Transmembrane helix</keyword>
<proteinExistence type="predicted"/>
<organism evidence="2">
    <name type="scientific">marine sediment metagenome</name>
    <dbReference type="NCBI Taxonomy" id="412755"/>
    <lineage>
        <taxon>unclassified sequences</taxon>
        <taxon>metagenomes</taxon>
        <taxon>ecological metagenomes</taxon>
    </lineage>
</organism>
<name>A0A0F9TJV7_9ZZZZ</name>
<keyword evidence="1" id="KW-0472">Membrane</keyword>
<comment type="caution">
    <text evidence="2">The sequence shown here is derived from an EMBL/GenBank/DDBJ whole genome shotgun (WGS) entry which is preliminary data.</text>
</comment>
<accession>A0A0F9TJV7</accession>
<feature type="transmembrane region" description="Helical" evidence="1">
    <location>
        <begin position="6"/>
        <end position="27"/>
    </location>
</feature>
<dbReference type="EMBL" id="LAZR01000313">
    <property type="protein sequence ID" value="KKN75217.1"/>
    <property type="molecule type" value="Genomic_DNA"/>
</dbReference>
<sequence>MRQCSYLAWGLTSLNHGCTVTVVTVVVRREEMFQRIRFAIAKAICPIRVSAVTIPTTIPTPTTRRIS</sequence>
<evidence type="ECO:0000313" key="2">
    <source>
        <dbReference type="EMBL" id="KKN75217.1"/>
    </source>
</evidence>
<gene>
    <name evidence="2" type="ORF">LCGC14_0382160</name>
</gene>
<evidence type="ECO:0000256" key="1">
    <source>
        <dbReference type="SAM" id="Phobius"/>
    </source>
</evidence>
<reference evidence="2" key="1">
    <citation type="journal article" date="2015" name="Nature">
        <title>Complex archaea that bridge the gap between prokaryotes and eukaryotes.</title>
        <authorList>
            <person name="Spang A."/>
            <person name="Saw J.H."/>
            <person name="Jorgensen S.L."/>
            <person name="Zaremba-Niedzwiedzka K."/>
            <person name="Martijn J."/>
            <person name="Lind A.E."/>
            <person name="van Eijk R."/>
            <person name="Schleper C."/>
            <person name="Guy L."/>
            <person name="Ettema T.J."/>
        </authorList>
    </citation>
    <scope>NUCLEOTIDE SEQUENCE</scope>
</reference>
<protein>
    <submittedName>
        <fullName evidence="2">Uncharacterized protein</fullName>
    </submittedName>
</protein>
<dbReference type="AlphaFoldDB" id="A0A0F9TJV7"/>